<protein>
    <submittedName>
        <fullName evidence="1">Uncharacterized protein</fullName>
    </submittedName>
</protein>
<dbReference type="EMBL" id="UINC01040867">
    <property type="protein sequence ID" value="SVB41340.1"/>
    <property type="molecule type" value="Genomic_DNA"/>
</dbReference>
<proteinExistence type="predicted"/>
<organism evidence="1">
    <name type="scientific">marine metagenome</name>
    <dbReference type="NCBI Taxonomy" id="408172"/>
    <lineage>
        <taxon>unclassified sequences</taxon>
        <taxon>metagenomes</taxon>
        <taxon>ecological metagenomes</taxon>
    </lineage>
</organism>
<name>A0A382DSE1_9ZZZZ</name>
<feature type="non-terminal residue" evidence="1">
    <location>
        <position position="571"/>
    </location>
</feature>
<evidence type="ECO:0000313" key="1">
    <source>
        <dbReference type="EMBL" id="SVB41340.1"/>
    </source>
</evidence>
<reference evidence="1" key="1">
    <citation type="submission" date="2018-05" db="EMBL/GenBank/DDBJ databases">
        <authorList>
            <person name="Lanie J.A."/>
            <person name="Ng W.-L."/>
            <person name="Kazmierczak K.M."/>
            <person name="Andrzejewski T.M."/>
            <person name="Davidsen T.M."/>
            <person name="Wayne K.J."/>
            <person name="Tettelin H."/>
            <person name="Glass J.I."/>
            <person name="Rusch D."/>
            <person name="Podicherti R."/>
            <person name="Tsui H.-C.T."/>
            <person name="Winkler M.E."/>
        </authorList>
    </citation>
    <scope>NUCLEOTIDE SEQUENCE</scope>
</reference>
<dbReference type="AlphaFoldDB" id="A0A382DSE1"/>
<sequence>MNISSFQNLFIQHGVIMIRAINLLSILVATSLLLIGCSKSDDSSSSSDEVSAASGSSAISLSSKVSVVEPKSTASTNAPAYRTANAIDTTAFAATAEYNTDDTSTFVYEESADPLSLVNEILCQIKQGRPDLMMNEGNYKAQIDGNKCGTMTGDSQSNAPSYDMWIINGSRTEGQPMEMKAWVPQTDGTIHANMKVYQPPSTDYPMGFFKMNFKKVGTDGTEGMKGYMNTSKTSGGNAIEFYNPSEYNGQSLVYSVRANMNTDGSGSGVTSGFAYVHPDGMKAVSHKIAYNSDYFYKQKTLDGTESDAVCLDRNKYLTSAWRYGVYDSDGARVNVNSGFPITSTASDGTVYNGYIGYYGLWMPTAAGVSSGDTVKKMDFSNPDSEGTDYTVRTYGGKLLKYTKSTLTLDSIKGIPFAWWDQSTGTENRVYWNGTDLRVNGRRDSNWQWTDITDAKLDLTYAQAPYGFFFWSRALGGDGQIVLAYDNGFGQNPTYPTGSSSVIINTQSVVFPGDTVPTLACYQDCLNPSTIATGSAYSSPSIYHSDKWLGWSNNGWAMGSGSHDNVSAPAPY</sequence>
<accession>A0A382DSE1</accession>
<gene>
    <name evidence="1" type="ORF">METZ01_LOCUS194194</name>
</gene>